<reference evidence="1" key="2">
    <citation type="journal article" date="2023" name="Science">
        <title>Genomic signatures of disease resistance in endangered staghorn corals.</title>
        <authorList>
            <person name="Vollmer S.V."/>
            <person name="Selwyn J.D."/>
            <person name="Despard B.A."/>
            <person name="Roesel C.L."/>
        </authorList>
    </citation>
    <scope>NUCLEOTIDE SEQUENCE</scope>
    <source>
        <strain evidence="1">K2</strain>
    </source>
</reference>
<dbReference type="Gene3D" id="2.40.50.140">
    <property type="entry name" value="Nucleic acid-binding proteins"/>
    <property type="match status" value="1"/>
</dbReference>
<dbReference type="SUPFAM" id="SSF50249">
    <property type="entry name" value="Nucleic acid-binding proteins"/>
    <property type="match status" value="1"/>
</dbReference>
<accession>A0AAD9QCP0</accession>
<reference evidence="1" key="1">
    <citation type="journal article" date="2023" name="G3 (Bethesda)">
        <title>Whole genome assembly and annotation of the endangered Caribbean coral Acropora cervicornis.</title>
        <authorList>
            <person name="Selwyn J.D."/>
            <person name="Vollmer S.V."/>
        </authorList>
    </citation>
    <scope>NUCLEOTIDE SEQUENCE</scope>
    <source>
        <strain evidence="1">K2</strain>
    </source>
</reference>
<dbReference type="EMBL" id="JARQWQ010000043">
    <property type="protein sequence ID" value="KAK2558808.1"/>
    <property type="molecule type" value="Genomic_DNA"/>
</dbReference>
<dbReference type="InterPro" id="IPR012340">
    <property type="entry name" value="NA-bd_OB-fold"/>
</dbReference>
<name>A0AAD9QCP0_ACRCE</name>
<gene>
    <name evidence="1" type="ORF">P5673_019023</name>
</gene>
<protein>
    <submittedName>
        <fullName evidence="1">Uncharacterized protein</fullName>
    </submittedName>
</protein>
<evidence type="ECO:0000313" key="1">
    <source>
        <dbReference type="EMBL" id="KAK2558808.1"/>
    </source>
</evidence>
<keyword evidence="2" id="KW-1185">Reference proteome</keyword>
<proteinExistence type="predicted"/>
<dbReference type="Proteomes" id="UP001249851">
    <property type="component" value="Unassembled WGS sequence"/>
</dbReference>
<sequence length="297" mass="33540">MQEALCYSPSKRAILVEKEASRIPVKITRYTKTADLTKVVVNDITQITAPNSFECSFQFSQDLSQQKLTTLDKLHEGPEDNITVKCKVLKLGPTKAVGQAKYHVLNATIADATGQIVLDVWNDIIPNLQENKVYTLTHLSVRYWNGIRKLTTTNNSLISETQDPALQNVTLQDIVDPQQETTLKVPNIESIKSIEKFKICCHCLKRIIQVTENIVNCDHCHHKMRTSTCATKLSVSFVVTHEDKKLYLTMRDELLQQLLGPYNADTVDSNDIAEKLLFLNNITITYTNTNKVSSITM</sequence>
<comment type="caution">
    <text evidence="1">The sequence shown here is derived from an EMBL/GenBank/DDBJ whole genome shotgun (WGS) entry which is preliminary data.</text>
</comment>
<evidence type="ECO:0000313" key="2">
    <source>
        <dbReference type="Proteomes" id="UP001249851"/>
    </source>
</evidence>
<dbReference type="AlphaFoldDB" id="A0AAD9QCP0"/>
<organism evidence="1 2">
    <name type="scientific">Acropora cervicornis</name>
    <name type="common">Staghorn coral</name>
    <dbReference type="NCBI Taxonomy" id="6130"/>
    <lineage>
        <taxon>Eukaryota</taxon>
        <taxon>Metazoa</taxon>
        <taxon>Cnidaria</taxon>
        <taxon>Anthozoa</taxon>
        <taxon>Hexacorallia</taxon>
        <taxon>Scleractinia</taxon>
        <taxon>Astrocoeniina</taxon>
        <taxon>Acroporidae</taxon>
        <taxon>Acropora</taxon>
    </lineage>
</organism>